<protein>
    <submittedName>
        <fullName evidence="1">Uncharacterized protein</fullName>
    </submittedName>
</protein>
<evidence type="ECO:0000313" key="2">
    <source>
        <dbReference type="Proteomes" id="UP000276133"/>
    </source>
</evidence>
<accession>A0A3M7S322</accession>
<reference evidence="1 2" key="1">
    <citation type="journal article" date="2018" name="Sci. Rep.">
        <title>Genomic signatures of local adaptation to the degree of environmental predictability in rotifers.</title>
        <authorList>
            <person name="Franch-Gras L."/>
            <person name="Hahn C."/>
            <person name="Garcia-Roger E.M."/>
            <person name="Carmona M.J."/>
            <person name="Serra M."/>
            <person name="Gomez A."/>
        </authorList>
    </citation>
    <scope>NUCLEOTIDE SEQUENCE [LARGE SCALE GENOMIC DNA]</scope>
    <source>
        <strain evidence="1">HYR1</strain>
    </source>
</reference>
<dbReference type="EMBL" id="REGN01002135">
    <property type="protein sequence ID" value="RNA30049.1"/>
    <property type="molecule type" value="Genomic_DNA"/>
</dbReference>
<dbReference type="Proteomes" id="UP000276133">
    <property type="component" value="Unassembled WGS sequence"/>
</dbReference>
<proteinExistence type="predicted"/>
<organism evidence="1 2">
    <name type="scientific">Brachionus plicatilis</name>
    <name type="common">Marine rotifer</name>
    <name type="synonym">Brachionus muelleri</name>
    <dbReference type="NCBI Taxonomy" id="10195"/>
    <lineage>
        <taxon>Eukaryota</taxon>
        <taxon>Metazoa</taxon>
        <taxon>Spiralia</taxon>
        <taxon>Gnathifera</taxon>
        <taxon>Rotifera</taxon>
        <taxon>Eurotatoria</taxon>
        <taxon>Monogononta</taxon>
        <taxon>Pseudotrocha</taxon>
        <taxon>Ploima</taxon>
        <taxon>Brachionidae</taxon>
        <taxon>Brachionus</taxon>
    </lineage>
</organism>
<gene>
    <name evidence="1" type="ORF">BpHYR1_011600</name>
</gene>
<evidence type="ECO:0000313" key="1">
    <source>
        <dbReference type="EMBL" id="RNA30049.1"/>
    </source>
</evidence>
<dbReference type="AlphaFoldDB" id="A0A3M7S322"/>
<name>A0A3M7S322_BRAPC</name>
<comment type="caution">
    <text evidence="1">The sequence shown here is derived from an EMBL/GenBank/DDBJ whole genome shotgun (WGS) entry which is preliminary data.</text>
</comment>
<sequence>MAAEKFSQVIFSGNSSKNQPIDANLFSKKIPYRTMRRSYKYYKNPSKSKRYKTSQLNPFDTPSDLLDKFTDEIKFDKTEVRLYKLFVKTMSVPLLTAQEYAVTKHHSVKNNGGRSSITQSHLNFKINI</sequence>
<keyword evidence="2" id="KW-1185">Reference proteome</keyword>